<dbReference type="InterPro" id="IPR050074">
    <property type="entry name" value="DHO_dehydrogenase"/>
</dbReference>
<comment type="similarity">
    <text evidence="4">Belongs to the dihydroorotate dehydrogenase family. Type 1 subfamily.</text>
</comment>
<protein>
    <submittedName>
        <fullName evidence="11">Unannotated protein</fullName>
    </submittedName>
</protein>
<evidence type="ECO:0000256" key="6">
    <source>
        <dbReference type="ARBA" id="ARBA00022630"/>
    </source>
</evidence>
<dbReference type="GO" id="GO:0005737">
    <property type="term" value="C:cytoplasm"/>
    <property type="evidence" value="ECO:0007669"/>
    <property type="project" value="UniProtKB-SubCell"/>
</dbReference>
<dbReference type="NCBIfam" id="NF005574">
    <property type="entry name" value="PRK07259.1"/>
    <property type="match status" value="1"/>
</dbReference>
<reference evidence="11" key="1">
    <citation type="submission" date="2020-05" db="EMBL/GenBank/DDBJ databases">
        <authorList>
            <person name="Chiriac C."/>
            <person name="Salcher M."/>
            <person name="Ghai R."/>
            <person name="Kavagutti S V."/>
        </authorList>
    </citation>
    <scope>NUCLEOTIDE SEQUENCE</scope>
</reference>
<evidence type="ECO:0000256" key="8">
    <source>
        <dbReference type="ARBA" id="ARBA00022975"/>
    </source>
</evidence>
<evidence type="ECO:0000256" key="7">
    <source>
        <dbReference type="ARBA" id="ARBA00022643"/>
    </source>
</evidence>
<comment type="cofactor">
    <cofactor evidence="1">
        <name>FMN</name>
        <dbReference type="ChEBI" id="CHEBI:58210"/>
    </cofactor>
</comment>
<dbReference type="GO" id="GO:0004152">
    <property type="term" value="F:dihydroorotate dehydrogenase activity"/>
    <property type="evidence" value="ECO:0007669"/>
    <property type="project" value="InterPro"/>
</dbReference>
<evidence type="ECO:0000259" key="10">
    <source>
        <dbReference type="Pfam" id="PF01180"/>
    </source>
</evidence>
<evidence type="ECO:0000313" key="11">
    <source>
        <dbReference type="EMBL" id="CAB4923703.1"/>
    </source>
</evidence>
<dbReference type="AlphaFoldDB" id="A0A6J7HZ02"/>
<comment type="pathway">
    <text evidence="3">Pyrimidine metabolism; UMP biosynthesis via de novo pathway.</text>
</comment>
<sequence>MSGAVDFCGLALEHPVINASGTFDAIAAQRVFGDALLADFPFSAFVSKTITLEPRAGNPPPRIYEVAGGMINSIGLPNRGLAGYLEHDLPSLAALPVPLIVNVMGSVADEVVQLVEAVDARAEIAAIELNVSCPNVKTGLDIGADPDELARLLAAVRPRTRKPLIVKLTPNTADVARVAVAAEASGADAVSLINTLRAFAAHSTRPGAPWLGGGTGGQSGPAVRHVALAQIAAVARRVTIPIVGMGGIQNGRHAREALDAGACIVAVGTESFRDPLAGQRIARELAAPRV</sequence>
<dbReference type="SUPFAM" id="SSF51395">
    <property type="entry name" value="FMN-linked oxidoreductases"/>
    <property type="match status" value="1"/>
</dbReference>
<evidence type="ECO:0000256" key="2">
    <source>
        <dbReference type="ARBA" id="ARBA00004496"/>
    </source>
</evidence>
<dbReference type="GO" id="GO:0006207">
    <property type="term" value="P:'de novo' pyrimidine nucleobase biosynthetic process"/>
    <property type="evidence" value="ECO:0007669"/>
    <property type="project" value="InterPro"/>
</dbReference>
<name>A0A6J7HZ02_9ZZZZ</name>
<dbReference type="PIRSF" id="PIRSF000164">
    <property type="entry name" value="DHO_oxidase"/>
    <property type="match status" value="1"/>
</dbReference>
<dbReference type="GO" id="GO:0044205">
    <property type="term" value="P:'de novo' UMP biosynthetic process"/>
    <property type="evidence" value="ECO:0007669"/>
    <property type="project" value="UniProtKB-UniPathway"/>
</dbReference>
<keyword evidence="8" id="KW-0665">Pyrimidine biosynthesis</keyword>
<evidence type="ECO:0000256" key="1">
    <source>
        <dbReference type="ARBA" id="ARBA00001917"/>
    </source>
</evidence>
<accession>A0A6J7HZ02</accession>
<gene>
    <name evidence="11" type="ORF">UFOPK3674_00709</name>
</gene>
<dbReference type="Pfam" id="PF01180">
    <property type="entry name" value="DHO_dh"/>
    <property type="match status" value="1"/>
</dbReference>
<dbReference type="InterPro" id="IPR013785">
    <property type="entry name" value="Aldolase_TIM"/>
</dbReference>
<evidence type="ECO:0000256" key="3">
    <source>
        <dbReference type="ARBA" id="ARBA00004725"/>
    </source>
</evidence>
<evidence type="ECO:0000256" key="4">
    <source>
        <dbReference type="ARBA" id="ARBA00008008"/>
    </source>
</evidence>
<dbReference type="InterPro" id="IPR001295">
    <property type="entry name" value="Dihydroorotate_DH_CS"/>
</dbReference>
<evidence type="ECO:0000256" key="9">
    <source>
        <dbReference type="ARBA" id="ARBA00023002"/>
    </source>
</evidence>
<keyword evidence="6" id="KW-0285">Flavoprotein</keyword>
<proteinExistence type="inferred from homology"/>
<dbReference type="InterPro" id="IPR005720">
    <property type="entry name" value="Dihydroorotate_DH_cat"/>
</dbReference>
<organism evidence="11">
    <name type="scientific">freshwater metagenome</name>
    <dbReference type="NCBI Taxonomy" id="449393"/>
    <lineage>
        <taxon>unclassified sequences</taxon>
        <taxon>metagenomes</taxon>
        <taxon>ecological metagenomes</taxon>
    </lineage>
</organism>
<dbReference type="PROSITE" id="PS00911">
    <property type="entry name" value="DHODEHASE_1"/>
    <property type="match status" value="1"/>
</dbReference>
<dbReference type="PANTHER" id="PTHR48109">
    <property type="entry name" value="DIHYDROOROTATE DEHYDROGENASE (QUINONE), MITOCHONDRIAL-RELATED"/>
    <property type="match status" value="1"/>
</dbReference>
<feature type="domain" description="Dihydroorotate dehydrogenase catalytic" evidence="10">
    <location>
        <begin position="4"/>
        <end position="286"/>
    </location>
</feature>
<dbReference type="EMBL" id="CAFBMX010000003">
    <property type="protein sequence ID" value="CAB4923703.1"/>
    <property type="molecule type" value="Genomic_DNA"/>
</dbReference>
<dbReference type="InterPro" id="IPR024920">
    <property type="entry name" value="Dihydroorotate_DH_1"/>
</dbReference>
<dbReference type="HAMAP" id="MF_00224">
    <property type="entry name" value="DHO_dh_type1"/>
    <property type="match status" value="1"/>
</dbReference>
<comment type="subcellular location">
    <subcellularLocation>
        <location evidence="2">Cytoplasm</location>
    </subcellularLocation>
</comment>
<dbReference type="UniPathway" id="UPA00070"/>
<evidence type="ECO:0000256" key="5">
    <source>
        <dbReference type="ARBA" id="ARBA00022490"/>
    </source>
</evidence>
<dbReference type="PANTHER" id="PTHR48109:SF1">
    <property type="entry name" value="DIHYDROOROTATE DEHYDROGENASE (FUMARATE)"/>
    <property type="match status" value="1"/>
</dbReference>
<keyword evidence="7" id="KW-0288">FMN</keyword>
<keyword evidence="9" id="KW-0560">Oxidoreductase</keyword>
<keyword evidence="5" id="KW-0963">Cytoplasm</keyword>
<dbReference type="InterPro" id="IPR012135">
    <property type="entry name" value="Dihydroorotate_DH_1_2"/>
</dbReference>
<dbReference type="Gene3D" id="3.20.20.70">
    <property type="entry name" value="Aldolase class I"/>
    <property type="match status" value="1"/>
</dbReference>